<reference evidence="1 2" key="1">
    <citation type="submission" date="2018-08" db="EMBL/GenBank/DDBJ databases">
        <authorList>
            <person name="Laetsch R D."/>
            <person name="Stevens L."/>
            <person name="Kumar S."/>
            <person name="Blaxter L. M."/>
        </authorList>
    </citation>
    <scope>NUCLEOTIDE SEQUENCE [LARGE SCALE GENOMIC DNA]</scope>
</reference>
<organism evidence="1 2">
    <name type="scientific">Onchocerca ochengi</name>
    <name type="common">Filarial nematode worm</name>
    <dbReference type="NCBI Taxonomy" id="42157"/>
    <lineage>
        <taxon>Eukaryota</taxon>
        <taxon>Metazoa</taxon>
        <taxon>Ecdysozoa</taxon>
        <taxon>Nematoda</taxon>
        <taxon>Chromadorea</taxon>
        <taxon>Rhabditida</taxon>
        <taxon>Spirurina</taxon>
        <taxon>Spiruromorpha</taxon>
        <taxon>Filarioidea</taxon>
        <taxon>Onchocercidae</taxon>
        <taxon>Onchocerca</taxon>
    </lineage>
</organism>
<evidence type="ECO:0000313" key="1">
    <source>
        <dbReference type="EMBL" id="VDN04073.1"/>
    </source>
</evidence>
<dbReference type="EMBL" id="UYRW01017184">
    <property type="protein sequence ID" value="VDN04073.1"/>
    <property type="molecule type" value="Genomic_DNA"/>
</dbReference>
<accession>A0A3P7L1N7</accession>
<protein>
    <submittedName>
        <fullName evidence="1">Uncharacterized protein</fullName>
    </submittedName>
</protein>
<feature type="non-terminal residue" evidence="1">
    <location>
        <position position="1"/>
    </location>
</feature>
<sequence length="20" mass="2190">GDSTAKSRRVLAVFIEANKQ</sequence>
<dbReference type="AlphaFoldDB" id="A0A3P7L1N7"/>
<dbReference type="Proteomes" id="UP000271087">
    <property type="component" value="Unassembled WGS sequence"/>
</dbReference>
<keyword evidence="2" id="KW-1185">Reference proteome</keyword>
<proteinExistence type="predicted"/>
<evidence type="ECO:0000313" key="2">
    <source>
        <dbReference type="Proteomes" id="UP000271087"/>
    </source>
</evidence>
<gene>
    <name evidence="1" type="ORF">NOO_LOCUS13648</name>
</gene>
<name>A0A3P7L1N7_ONCOC</name>